<dbReference type="EMBL" id="JAKGSI010000002">
    <property type="protein sequence ID" value="MCF4006294.1"/>
    <property type="molecule type" value="Genomic_DNA"/>
</dbReference>
<protein>
    <submittedName>
        <fullName evidence="2">Uncharacterized protein</fullName>
    </submittedName>
</protein>
<gene>
    <name evidence="2" type="ORF">L1O03_03755</name>
</gene>
<reference evidence="2" key="1">
    <citation type="submission" date="2022-01" db="EMBL/GenBank/DDBJ databases">
        <title>Corynebacterium sp. nov isolated from isolated from the feces of the greater white-fronted geese (Anser albifrons) at Poyang Lake, PR China.</title>
        <authorList>
            <person name="Liu Q."/>
        </authorList>
    </citation>
    <scope>NUCLEOTIDE SEQUENCE</scope>
    <source>
        <strain evidence="2">JCM 32435</strain>
    </source>
</reference>
<dbReference type="AlphaFoldDB" id="A0A9X1QN02"/>
<name>A0A9X1QN02_9CORY</name>
<keyword evidence="1" id="KW-0472">Membrane</keyword>
<accession>A0A9X1QN02</accession>
<dbReference type="RefSeq" id="WP_236118107.1">
    <property type="nucleotide sequence ID" value="NZ_JAKGSI010000002.1"/>
</dbReference>
<keyword evidence="1" id="KW-1133">Transmembrane helix</keyword>
<evidence type="ECO:0000313" key="2">
    <source>
        <dbReference type="EMBL" id="MCF4006294.1"/>
    </source>
</evidence>
<evidence type="ECO:0000313" key="3">
    <source>
        <dbReference type="Proteomes" id="UP001139336"/>
    </source>
</evidence>
<keyword evidence="3" id="KW-1185">Reference proteome</keyword>
<dbReference type="Proteomes" id="UP001139336">
    <property type="component" value="Unassembled WGS sequence"/>
</dbReference>
<evidence type="ECO:0000256" key="1">
    <source>
        <dbReference type="SAM" id="Phobius"/>
    </source>
</evidence>
<organism evidence="2 3">
    <name type="scientific">Corynebacterium uropygiale</name>
    <dbReference type="NCBI Taxonomy" id="1775911"/>
    <lineage>
        <taxon>Bacteria</taxon>
        <taxon>Bacillati</taxon>
        <taxon>Actinomycetota</taxon>
        <taxon>Actinomycetes</taxon>
        <taxon>Mycobacteriales</taxon>
        <taxon>Corynebacteriaceae</taxon>
        <taxon>Corynebacterium</taxon>
    </lineage>
</organism>
<feature type="transmembrane region" description="Helical" evidence="1">
    <location>
        <begin position="25"/>
        <end position="41"/>
    </location>
</feature>
<comment type="caution">
    <text evidence="2">The sequence shown here is derived from an EMBL/GenBank/DDBJ whole genome shotgun (WGS) entry which is preliminary data.</text>
</comment>
<sequence>MSAFLAFLCLVLALSTGTTLTTVGVFVFAILGLIFLIIDWVRRRRARSEGKA</sequence>
<proteinExistence type="predicted"/>
<keyword evidence="1" id="KW-0812">Transmembrane</keyword>